<name>Q8T418_DROME</name>
<dbReference type="AlphaFoldDB" id="Q8T418"/>
<protein>
    <submittedName>
        <fullName evidence="1">AT22150p</fullName>
    </submittedName>
</protein>
<proteinExistence type="evidence at transcript level"/>
<dbReference type="EMBL" id="AY089395">
    <property type="protein sequence ID" value="AAL90133.1"/>
    <property type="molecule type" value="mRNA"/>
</dbReference>
<reference evidence="1" key="1">
    <citation type="submission" date="2002-03" db="EMBL/GenBank/DDBJ databases">
        <authorList>
            <person name="Stapleton M."/>
            <person name="Brokstein P."/>
            <person name="Hong L."/>
            <person name="Agbayani A."/>
            <person name="Carlson J."/>
            <person name="Champe M."/>
            <person name="Chavez C."/>
            <person name="Dorsett V."/>
            <person name="Dresnek D."/>
            <person name="Farfan D."/>
            <person name="Frise E."/>
            <person name="George R."/>
            <person name="Gonzalez M."/>
            <person name="Guarin H."/>
            <person name="Kronmiller B."/>
            <person name="Li P."/>
            <person name="Liao G."/>
            <person name="Miranda A."/>
            <person name="Mungall C.J."/>
            <person name="Nunoo J."/>
            <person name="Pacleb J."/>
            <person name="Paragas V."/>
            <person name="Park S."/>
            <person name="Patel S."/>
            <person name="Phouanenavong S."/>
            <person name="Wan K."/>
            <person name="Yu C."/>
            <person name="Lewis S.E."/>
            <person name="Rubin G.M."/>
            <person name="Celniker S."/>
        </authorList>
    </citation>
    <scope>NUCLEOTIDE SEQUENCE</scope>
</reference>
<organism evidence="1">
    <name type="scientific">Drosophila melanogaster</name>
    <name type="common">Fruit fly</name>
    <dbReference type="NCBI Taxonomy" id="7227"/>
    <lineage>
        <taxon>Eukaryota</taxon>
        <taxon>Metazoa</taxon>
        <taxon>Ecdysozoa</taxon>
        <taxon>Arthropoda</taxon>
        <taxon>Hexapoda</taxon>
        <taxon>Insecta</taxon>
        <taxon>Pterygota</taxon>
        <taxon>Neoptera</taxon>
        <taxon>Endopterygota</taxon>
        <taxon>Diptera</taxon>
        <taxon>Brachycera</taxon>
        <taxon>Muscomorpha</taxon>
        <taxon>Ephydroidea</taxon>
        <taxon>Drosophilidae</taxon>
        <taxon>Drosophila</taxon>
        <taxon>Sophophora</taxon>
    </lineage>
</organism>
<evidence type="ECO:0000313" key="1">
    <source>
        <dbReference type="EMBL" id="AAL90133.1"/>
    </source>
</evidence>
<sequence length="94" mass="10524">MLSMWHKKCGQLCVAPKPIESAAKPELNIPPEPAILPFKFRLLPTTRRQKNTPHLQDTNAGSIFLETVIHPKQAILEERQFLVDSLVSAEATVP</sequence>
<accession>Q8T418</accession>